<reference evidence="3 4" key="1">
    <citation type="journal article" date="2017" name="Mol. Biol. Evol.">
        <title>The 4-celled Tetrabaena socialis nuclear genome reveals the essential components for genetic control of cell number at the origin of multicellularity in the volvocine lineage.</title>
        <authorList>
            <person name="Featherston J."/>
            <person name="Arakaki Y."/>
            <person name="Hanschen E.R."/>
            <person name="Ferris P.J."/>
            <person name="Michod R.E."/>
            <person name="Olson B.J.S.C."/>
            <person name="Nozaki H."/>
            <person name="Durand P.M."/>
        </authorList>
    </citation>
    <scope>NUCLEOTIDE SEQUENCE [LARGE SCALE GENOMIC DNA]</scope>
    <source>
        <strain evidence="3 4">NIES-571</strain>
    </source>
</reference>
<feature type="compositionally biased region" description="Low complexity" evidence="1">
    <location>
        <begin position="152"/>
        <end position="173"/>
    </location>
</feature>
<dbReference type="OrthoDB" id="552550at2759"/>
<proteinExistence type="predicted"/>
<feature type="transmembrane region" description="Helical" evidence="2">
    <location>
        <begin position="315"/>
        <end position="339"/>
    </location>
</feature>
<sequence length="757" mass="77339">AAAVSGLLVGLAALLWPALFNLPWLLLVSLGVLAWALRAGFHAAAHASLLRLAQGYAALCLAALYAYQLQPPTDWPPAAARGARALGLYRLEDLPAAPPYDSVPALLHLAALTALYGALGFAAQAAAEGWARCAARRIATTHGGAPRAADLPGGPQQQHPQPHQGRIAIGAPAGASPPLQLGGGLTAAGAAVRGVSPDRGAAEQHRAAGRQQDERHPLRQHRQHHSSHSHSQEDGGWLSPLVSRLAGRALGAVAGLSGHPGVAALALACLSMVEVSVVGGVLLLVGMWTLLAPGRRGAAGLGQYGRRLLLRCSPALTVLLLAWNLAVYVVTCLAASYPQLLPPVLHSVGLFMYQAPPPVVLPLTGQLLAILAMAGLCRSRTRPASSPSSSSSSQVARAGPQLAPGGLAAGSGSVYGPAQLSLLLLLYHSLHVLVPLSWVLVGSYRLDLLHGAYLLWLLLYCGRTGLRLSPDPHVGPVLPDITVTTANDQAAASGSAAAGGAGAMGVGAGQVLVRLPLPAAPPAHRRLRLYGSVHLLASYAAMCGQLPGLGFLQREEWRGVLQLVGLWDISCLRDCLPLLGALVLATAHAVAGKALRATAAALKAQDAAREAEGSVRGGSAGGPAAAAAASPRGQGAHPGASVPALAIGAASWPEWGLGAWPAAPASAPAGGTAAGAAPYLARPPQLQGWLLGLGRVMGHVGASGGAFILATLVYVVTLYDTRVCAVGLGYLALGLLLLLWPPLRAQYVARLRLSHHR</sequence>
<dbReference type="EMBL" id="PGGS01000633">
    <property type="protein sequence ID" value="PNH02558.1"/>
    <property type="molecule type" value="Genomic_DNA"/>
</dbReference>
<feature type="transmembrane region" description="Helical" evidence="2">
    <location>
        <begin position="725"/>
        <end position="743"/>
    </location>
</feature>
<dbReference type="Proteomes" id="UP000236333">
    <property type="component" value="Unassembled WGS sequence"/>
</dbReference>
<evidence type="ECO:0000256" key="1">
    <source>
        <dbReference type="SAM" id="MobiDB-lite"/>
    </source>
</evidence>
<feature type="transmembrane region" description="Helical" evidence="2">
    <location>
        <begin position="249"/>
        <end position="269"/>
    </location>
</feature>
<evidence type="ECO:0000313" key="3">
    <source>
        <dbReference type="EMBL" id="PNH02558.1"/>
    </source>
</evidence>
<keyword evidence="4" id="KW-1185">Reference proteome</keyword>
<feature type="transmembrane region" description="Helical" evidence="2">
    <location>
        <begin position="275"/>
        <end position="294"/>
    </location>
</feature>
<feature type="transmembrane region" description="Helical" evidence="2">
    <location>
        <begin position="359"/>
        <end position="377"/>
    </location>
</feature>
<evidence type="ECO:0000256" key="2">
    <source>
        <dbReference type="SAM" id="Phobius"/>
    </source>
</evidence>
<feature type="transmembrane region" description="Helical" evidence="2">
    <location>
        <begin position="49"/>
        <end position="67"/>
    </location>
</feature>
<name>A0A2J7ZQK8_9CHLO</name>
<keyword evidence="2" id="KW-1133">Transmembrane helix</keyword>
<organism evidence="3 4">
    <name type="scientific">Tetrabaena socialis</name>
    <dbReference type="NCBI Taxonomy" id="47790"/>
    <lineage>
        <taxon>Eukaryota</taxon>
        <taxon>Viridiplantae</taxon>
        <taxon>Chlorophyta</taxon>
        <taxon>core chlorophytes</taxon>
        <taxon>Chlorophyceae</taxon>
        <taxon>CS clade</taxon>
        <taxon>Chlamydomonadales</taxon>
        <taxon>Tetrabaenaceae</taxon>
        <taxon>Tetrabaena</taxon>
    </lineage>
</organism>
<feature type="transmembrane region" description="Helical" evidence="2">
    <location>
        <begin position="696"/>
        <end position="719"/>
    </location>
</feature>
<feature type="transmembrane region" description="Helical" evidence="2">
    <location>
        <begin position="14"/>
        <end position="37"/>
    </location>
</feature>
<feature type="transmembrane region" description="Helical" evidence="2">
    <location>
        <begin position="422"/>
        <end position="442"/>
    </location>
</feature>
<feature type="transmembrane region" description="Helical" evidence="2">
    <location>
        <begin position="105"/>
        <end position="127"/>
    </location>
</feature>
<feature type="non-terminal residue" evidence="3">
    <location>
        <position position="1"/>
    </location>
</feature>
<feature type="region of interest" description="Disordered" evidence="1">
    <location>
        <begin position="196"/>
        <end position="236"/>
    </location>
</feature>
<comment type="caution">
    <text evidence="3">The sequence shown here is derived from an EMBL/GenBank/DDBJ whole genome shotgun (WGS) entry which is preliminary data.</text>
</comment>
<keyword evidence="2" id="KW-0812">Transmembrane</keyword>
<feature type="compositionally biased region" description="Basic and acidic residues" evidence="1">
    <location>
        <begin position="200"/>
        <end position="217"/>
    </location>
</feature>
<feature type="region of interest" description="Disordered" evidence="1">
    <location>
        <begin position="613"/>
        <end position="635"/>
    </location>
</feature>
<feature type="region of interest" description="Disordered" evidence="1">
    <location>
        <begin position="144"/>
        <end position="173"/>
    </location>
</feature>
<keyword evidence="2" id="KW-0472">Membrane</keyword>
<dbReference type="AlphaFoldDB" id="A0A2J7ZQK8"/>
<accession>A0A2J7ZQK8</accession>
<protein>
    <submittedName>
        <fullName evidence="3">Uncharacterized protein</fullName>
    </submittedName>
</protein>
<feature type="compositionally biased region" description="Low complexity" evidence="1">
    <location>
        <begin position="622"/>
        <end position="635"/>
    </location>
</feature>
<feature type="compositionally biased region" description="Basic residues" evidence="1">
    <location>
        <begin position="218"/>
        <end position="228"/>
    </location>
</feature>
<gene>
    <name evidence="3" type="ORF">TSOC_011455</name>
</gene>
<feature type="non-terminal residue" evidence="3">
    <location>
        <position position="757"/>
    </location>
</feature>
<evidence type="ECO:0000313" key="4">
    <source>
        <dbReference type="Proteomes" id="UP000236333"/>
    </source>
</evidence>